<gene>
    <name evidence="7" type="ORF">M9Y10_039237</name>
</gene>
<dbReference type="GO" id="GO:0016301">
    <property type="term" value="F:kinase activity"/>
    <property type="evidence" value="ECO:0007669"/>
    <property type="project" value="UniProtKB-KW"/>
</dbReference>
<dbReference type="Gene3D" id="1.10.510.10">
    <property type="entry name" value="Transferase(Phosphotransferase) domain 1"/>
    <property type="match status" value="1"/>
</dbReference>
<evidence type="ECO:0000256" key="2">
    <source>
        <dbReference type="ARBA" id="ARBA00022679"/>
    </source>
</evidence>
<dbReference type="Pfam" id="PF00069">
    <property type="entry name" value="Pkinase"/>
    <property type="match status" value="1"/>
</dbReference>
<organism evidence="7 8">
    <name type="scientific">Tritrichomonas musculus</name>
    <dbReference type="NCBI Taxonomy" id="1915356"/>
    <lineage>
        <taxon>Eukaryota</taxon>
        <taxon>Metamonada</taxon>
        <taxon>Parabasalia</taxon>
        <taxon>Tritrichomonadida</taxon>
        <taxon>Tritrichomonadidae</taxon>
        <taxon>Tritrichomonas</taxon>
    </lineage>
</organism>
<dbReference type="PROSITE" id="PS00108">
    <property type="entry name" value="PROTEIN_KINASE_ST"/>
    <property type="match status" value="1"/>
</dbReference>
<evidence type="ECO:0000256" key="3">
    <source>
        <dbReference type="ARBA" id="ARBA00022741"/>
    </source>
</evidence>
<dbReference type="InterPro" id="IPR000719">
    <property type="entry name" value="Prot_kinase_dom"/>
</dbReference>
<sequence>MISTPEQVVGDYQILRQLSSGTTSKVKLARNQITGQLVAIKIINKSRFEQKPEFKRKIYREIALMRLFDHPHLLKLIEVCESQKRLYIVIEHASHGELFDFLVQRRCVPTEEGIRIFREIIYGLEYLHNHVICHRDLKPENILLDSHDHVKIADFGFARWMRSNIAETSCGSPHYAAPEVIKGIIYDGRRADIWSCGVILYALLSGRLPFDDSSLRNLMIKVKNGRYQMPPFIPEIQDLISRMIVVDPLKRLTISQIKQHPAFRIGLPTNCILPTPLPLPFLTEPIDTDSLDPNIFTVLIHLGYANEEEIKADLQSSSHNMTKVFCYIMTSSFSFESLPWDENKAIMPYASEEFLVDSHNSFINDSSSSGNVPAVKNISSHSSATNIPLKASLPPLSPGSPDLFSSFVEKNSWSEENEPKDKFEGTANIDDIKIPMIDLITGIQQILVSHHYKYFYPNDFTLILKHPDDNMYILIIASDNDDSTISLSIQHKNGSMLLFSAFIQMIQDFINSYS</sequence>
<keyword evidence="3" id="KW-0547">Nucleotide-binding</keyword>
<comment type="caution">
    <text evidence="7">The sequence shown here is derived from an EMBL/GenBank/DDBJ whole genome shotgun (WGS) entry which is preliminary data.</text>
</comment>
<evidence type="ECO:0000313" key="8">
    <source>
        <dbReference type="Proteomes" id="UP001470230"/>
    </source>
</evidence>
<name>A0ABR2KAM0_9EUKA</name>
<evidence type="ECO:0000256" key="4">
    <source>
        <dbReference type="ARBA" id="ARBA00022777"/>
    </source>
</evidence>
<evidence type="ECO:0000259" key="6">
    <source>
        <dbReference type="PROSITE" id="PS50011"/>
    </source>
</evidence>
<dbReference type="InterPro" id="IPR008271">
    <property type="entry name" value="Ser/Thr_kinase_AS"/>
</dbReference>
<reference evidence="7 8" key="1">
    <citation type="submission" date="2024-04" db="EMBL/GenBank/DDBJ databases">
        <title>Tritrichomonas musculus Genome.</title>
        <authorList>
            <person name="Alves-Ferreira E."/>
            <person name="Grigg M."/>
            <person name="Lorenzi H."/>
            <person name="Galac M."/>
        </authorList>
    </citation>
    <scope>NUCLEOTIDE SEQUENCE [LARGE SCALE GENOMIC DNA]</scope>
    <source>
        <strain evidence="7 8">EAF2021</strain>
    </source>
</reference>
<keyword evidence="5" id="KW-0067">ATP-binding</keyword>
<dbReference type="EMBL" id="JAPFFF010000006">
    <property type="protein sequence ID" value="KAK8888173.1"/>
    <property type="molecule type" value="Genomic_DNA"/>
</dbReference>
<keyword evidence="2" id="KW-0808">Transferase</keyword>
<dbReference type="InterPro" id="IPR011009">
    <property type="entry name" value="Kinase-like_dom_sf"/>
</dbReference>
<keyword evidence="1" id="KW-0723">Serine/threonine-protein kinase</keyword>
<dbReference type="SMART" id="SM00220">
    <property type="entry name" value="S_TKc"/>
    <property type="match status" value="1"/>
</dbReference>
<keyword evidence="8" id="KW-1185">Reference proteome</keyword>
<dbReference type="Proteomes" id="UP001470230">
    <property type="component" value="Unassembled WGS sequence"/>
</dbReference>
<accession>A0ABR2KAM0</accession>
<protein>
    <submittedName>
        <fullName evidence="7">Serine/threonine-protein kinase brsk1</fullName>
    </submittedName>
</protein>
<dbReference type="PANTHER" id="PTHR24346">
    <property type="entry name" value="MAP/MICROTUBULE AFFINITY-REGULATING KINASE"/>
    <property type="match status" value="1"/>
</dbReference>
<dbReference type="PANTHER" id="PTHR24346:SF82">
    <property type="entry name" value="KP78A-RELATED"/>
    <property type="match status" value="1"/>
</dbReference>
<evidence type="ECO:0000256" key="5">
    <source>
        <dbReference type="ARBA" id="ARBA00022840"/>
    </source>
</evidence>
<feature type="domain" description="Protein kinase" evidence="6">
    <location>
        <begin position="12"/>
        <end position="263"/>
    </location>
</feature>
<keyword evidence="4 7" id="KW-0418">Kinase</keyword>
<dbReference type="SUPFAM" id="SSF56112">
    <property type="entry name" value="Protein kinase-like (PK-like)"/>
    <property type="match status" value="1"/>
</dbReference>
<proteinExistence type="predicted"/>
<evidence type="ECO:0000256" key="1">
    <source>
        <dbReference type="ARBA" id="ARBA00022527"/>
    </source>
</evidence>
<evidence type="ECO:0000313" key="7">
    <source>
        <dbReference type="EMBL" id="KAK8888173.1"/>
    </source>
</evidence>
<dbReference type="PROSITE" id="PS50011">
    <property type="entry name" value="PROTEIN_KINASE_DOM"/>
    <property type="match status" value="1"/>
</dbReference>